<evidence type="ECO:0000313" key="2">
    <source>
        <dbReference type="EMBL" id="SDJ99034.1"/>
    </source>
</evidence>
<dbReference type="RefSeq" id="WP_092497331.1">
    <property type="nucleotide sequence ID" value="NZ_FNFV01000001.1"/>
</dbReference>
<dbReference type="AlphaFoldDB" id="A0A1G8Y9E0"/>
<dbReference type="OrthoDB" id="7867825at2"/>
<proteinExistence type="predicted"/>
<dbReference type="STRING" id="990712.SAMN05216257_101223"/>
<dbReference type="Proteomes" id="UP000199328">
    <property type="component" value="Unassembled WGS sequence"/>
</dbReference>
<gene>
    <name evidence="2" type="ORF">SAMN05216257_101223</name>
</gene>
<reference evidence="3" key="1">
    <citation type="submission" date="2016-10" db="EMBL/GenBank/DDBJ databases">
        <authorList>
            <person name="Varghese N."/>
            <person name="Submissions S."/>
        </authorList>
    </citation>
    <scope>NUCLEOTIDE SEQUENCE [LARGE SCALE GENOMIC DNA]</scope>
    <source>
        <strain evidence="3">CGMCC 1.10789</strain>
    </source>
</reference>
<accession>A0A1G8Y9E0</accession>
<dbReference type="EMBL" id="FNFV01000001">
    <property type="protein sequence ID" value="SDJ99034.1"/>
    <property type="molecule type" value="Genomic_DNA"/>
</dbReference>
<evidence type="ECO:0000256" key="1">
    <source>
        <dbReference type="SAM" id="MobiDB-lite"/>
    </source>
</evidence>
<name>A0A1G8Y9E0_9RHOB</name>
<feature type="region of interest" description="Disordered" evidence="1">
    <location>
        <begin position="18"/>
        <end position="39"/>
    </location>
</feature>
<keyword evidence="3" id="KW-1185">Reference proteome</keyword>
<protein>
    <submittedName>
        <fullName evidence="2">Uncharacterized protein</fullName>
    </submittedName>
</protein>
<evidence type="ECO:0000313" key="3">
    <source>
        <dbReference type="Proteomes" id="UP000199328"/>
    </source>
</evidence>
<sequence>MRTSIFTLVLLAACAAPQEQASTRGLTPDEGGLQPHGTELRIDFGRARDGVVETVEELIGGPPRSRTLRTDCALMPVEIVSWKGLELVFLDGTFRGWRKTEGPPPLVAGMTCDPG</sequence>
<organism evidence="2 3">
    <name type="scientific">Meinhardsimonia xiamenensis</name>
    <dbReference type="NCBI Taxonomy" id="990712"/>
    <lineage>
        <taxon>Bacteria</taxon>
        <taxon>Pseudomonadati</taxon>
        <taxon>Pseudomonadota</taxon>
        <taxon>Alphaproteobacteria</taxon>
        <taxon>Rhodobacterales</taxon>
        <taxon>Paracoccaceae</taxon>
        <taxon>Meinhardsimonia</taxon>
    </lineage>
</organism>